<dbReference type="Proteomes" id="UP001597094">
    <property type="component" value="Unassembled WGS sequence"/>
</dbReference>
<name>A0ABW3SUL0_9BACT</name>
<accession>A0ABW3SUL0</accession>
<dbReference type="EMBL" id="JBHTLD010000204">
    <property type="protein sequence ID" value="MFD1188035.1"/>
    <property type="molecule type" value="Genomic_DNA"/>
</dbReference>
<gene>
    <name evidence="2" type="ORF">ACFQ2O_17615</name>
</gene>
<organism evidence="2 3">
    <name type="scientific">Pontibacter rugosus</name>
    <dbReference type="NCBI Taxonomy" id="1745966"/>
    <lineage>
        <taxon>Bacteria</taxon>
        <taxon>Pseudomonadati</taxon>
        <taxon>Bacteroidota</taxon>
        <taxon>Cytophagia</taxon>
        <taxon>Cytophagales</taxon>
        <taxon>Hymenobacteraceae</taxon>
        <taxon>Pontibacter</taxon>
    </lineage>
</organism>
<evidence type="ECO:0000256" key="1">
    <source>
        <dbReference type="SAM" id="SignalP"/>
    </source>
</evidence>
<protein>
    <submittedName>
        <fullName evidence="2">Uncharacterized protein</fullName>
    </submittedName>
</protein>
<comment type="caution">
    <text evidence="2">The sequence shown here is derived from an EMBL/GenBank/DDBJ whole genome shotgun (WGS) entry which is preliminary data.</text>
</comment>
<feature type="signal peptide" evidence="1">
    <location>
        <begin position="1"/>
        <end position="20"/>
    </location>
</feature>
<dbReference type="PROSITE" id="PS51257">
    <property type="entry name" value="PROKAR_LIPOPROTEIN"/>
    <property type="match status" value="1"/>
</dbReference>
<dbReference type="RefSeq" id="WP_377530856.1">
    <property type="nucleotide sequence ID" value="NZ_JBHTLD010000204.1"/>
</dbReference>
<reference evidence="3" key="1">
    <citation type="journal article" date="2019" name="Int. J. Syst. Evol. Microbiol.">
        <title>The Global Catalogue of Microorganisms (GCM) 10K type strain sequencing project: providing services to taxonomists for standard genome sequencing and annotation.</title>
        <authorList>
            <consortium name="The Broad Institute Genomics Platform"/>
            <consortium name="The Broad Institute Genome Sequencing Center for Infectious Disease"/>
            <person name="Wu L."/>
            <person name="Ma J."/>
        </authorList>
    </citation>
    <scope>NUCLEOTIDE SEQUENCE [LARGE SCALE GENOMIC DNA]</scope>
    <source>
        <strain evidence="3">JCM 31319</strain>
    </source>
</reference>
<evidence type="ECO:0000313" key="3">
    <source>
        <dbReference type="Proteomes" id="UP001597094"/>
    </source>
</evidence>
<keyword evidence="1" id="KW-0732">Signal</keyword>
<proteinExistence type="predicted"/>
<evidence type="ECO:0000313" key="2">
    <source>
        <dbReference type="EMBL" id="MFD1188035.1"/>
    </source>
</evidence>
<keyword evidence="3" id="KW-1185">Reference proteome</keyword>
<sequence length="215" mass="24699">MKTILFPCLLLCLCMFSGCAVTSTSTAKVEKPDKFYVGIMTLVTEMDADFSQLDSATYEQHVRGKFNNLENVKYRKHLEKTLARNLEKENVQTRIIKSSEVFELNSDVSYSEFVEKINKIGVDGILLVNQKNYWYSQSYSTVHFDYTSATTVDQEPNAVFHTYLVDINSLKPVWFADSMIQGVSAGYDTLNNHLARSLFRKLQKDKYIFVNTKAY</sequence>
<feature type="chain" id="PRO_5045615231" evidence="1">
    <location>
        <begin position="21"/>
        <end position="215"/>
    </location>
</feature>